<protein>
    <submittedName>
        <fullName evidence="1">Uncharacterized protein</fullName>
    </submittedName>
</protein>
<reference evidence="1 2" key="1">
    <citation type="submission" date="2019-09" db="EMBL/GenBank/DDBJ databases">
        <title>FDA dAtabase for Regulatory Grade micrObial Sequences (FDA-ARGOS): Supporting development and validation of Infectious Disease Dx tests.</title>
        <authorList>
            <person name="Sciortino C."/>
            <person name="Tallon L."/>
            <person name="Sadzewicz L."/>
            <person name="Vavikolanu K."/>
            <person name="Mehta A."/>
            <person name="Aluvathingal J."/>
            <person name="Nadendla S."/>
            <person name="Nandy P."/>
            <person name="Geyer C."/>
            <person name="Yan Y."/>
            <person name="Sichtig H."/>
        </authorList>
    </citation>
    <scope>NUCLEOTIDE SEQUENCE [LARGE SCALE GENOMIC DNA]</scope>
    <source>
        <strain evidence="1 2">FDAARGOS_664</strain>
    </source>
</reference>
<dbReference type="RefSeq" id="WP_150375206.1">
    <property type="nucleotide sequence ID" value="NZ_CP044067.1"/>
</dbReference>
<organism evidence="1 2">
    <name type="scientific">Cupriavidus pauculus</name>
    <dbReference type="NCBI Taxonomy" id="82633"/>
    <lineage>
        <taxon>Bacteria</taxon>
        <taxon>Pseudomonadati</taxon>
        <taxon>Pseudomonadota</taxon>
        <taxon>Betaproteobacteria</taxon>
        <taxon>Burkholderiales</taxon>
        <taxon>Burkholderiaceae</taxon>
        <taxon>Cupriavidus</taxon>
    </lineage>
</organism>
<dbReference type="OrthoDB" id="9113533at2"/>
<proteinExistence type="predicted"/>
<evidence type="ECO:0000313" key="1">
    <source>
        <dbReference type="EMBL" id="QET05147.1"/>
    </source>
</evidence>
<gene>
    <name evidence="1" type="ORF">FOB72_24220</name>
</gene>
<dbReference type="Proteomes" id="UP000322822">
    <property type="component" value="Chromosome 2"/>
</dbReference>
<accession>A0A5P2HA99</accession>
<dbReference type="EMBL" id="CP044067">
    <property type="protein sequence ID" value="QET05147.1"/>
    <property type="molecule type" value="Genomic_DNA"/>
</dbReference>
<dbReference type="AlphaFoldDB" id="A0A5P2HA99"/>
<name>A0A5P2HA99_9BURK</name>
<evidence type="ECO:0000313" key="2">
    <source>
        <dbReference type="Proteomes" id="UP000322822"/>
    </source>
</evidence>
<sequence>MDDFTPISALSDYAGGPFGDNSIKWRHAVVEFLCVNLACGLLKLNDYPGKPLIVDVKLVEDYLTNGDVSRGFDVDDIWNILYFVGTEKLTDNLARRNLLSWDAIDMEENSDFIDFIKRSYAAIEIS</sequence>